<dbReference type="Pfam" id="PF02272">
    <property type="entry name" value="DHHA1"/>
    <property type="match status" value="1"/>
</dbReference>
<evidence type="ECO:0000259" key="7">
    <source>
        <dbReference type="Pfam" id="PF02272"/>
    </source>
</evidence>
<dbReference type="EMBL" id="CP036262">
    <property type="protein sequence ID" value="QDS92096.1"/>
    <property type="molecule type" value="Genomic_DNA"/>
</dbReference>
<dbReference type="PANTHER" id="PTHR30255">
    <property type="entry name" value="SINGLE-STRANDED-DNA-SPECIFIC EXONUCLEASE RECJ"/>
    <property type="match status" value="1"/>
</dbReference>
<dbReference type="KEGG" id="rml:FF011L_08320"/>
<dbReference type="Proteomes" id="UP000320672">
    <property type="component" value="Chromosome"/>
</dbReference>
<dbReference type="InterPro" id="IPR038763">
    <property type="entry name" value="DHH_sf"/>
</dbReference>
<dbReference type="NCBIfam" id="TIGR00644">
    <property type="entry name" value="recJ"/>
    <property type="match status" value="1"/>
</dbReference>
<dbReference type="Gene3D" id="3.90.1640.30">
    <property type="match status" value="1"/>
</dbReference>
<dbReference type="GO" id="GO:0006310">
    <property type="term" value="P:DNA recombination"/>
    <property type="evidence" value="ECO:0007669"/>
    <property type="project" value="InterPro"/>
</dbReference>
<dbReference type="InterPro" id="IPR001667">
    <property type="entry name" value="DDH_dom"/>
</dbReference>
<evidence type="ECO:0000259" key="8">
    <source>
        <dbReference type="Pfam" id="PF17768"/>
    </source>
</evidence>
<reference evidence="9 10" key="1">
    <citation type="submission" date="2019-02" db="EMBL/GenBank/DDBJ databases">
        <title>Deep-cultivation of Planctomycetes and their phenomic and genomic characterization uncovers novel biology.</title>
        <authorList>
            <person name="Wiegand S."/>
            <person name="Jogler M."/>
            <person name="Boedeker C."/>
            <person name="Pinto D."/>
            <person name="Vollmers J."/>
            <person name="Rivas-Marin E."/>
            <person name="Kohn T."/>
            <person name="Peeters S.H."/>
            <person name="Heuer A."/>
            <person name="Rast P."/>
            <person name="Oberbeckmann S."/>
            <person name="Bunk B."/>
            <person name="Jeske O."/>
            <person name="Meyerdierks A."/>
            <person name="Storesund J.E."/>
            <person name="Kallscheuer N."/>
            <person name="Luecker S."/>
            <person name="Lage O.M."/>
            <person name="Pohl T."/>
            <person name="Merkel B.J."/>
            <person name="Hornburger P."/>
            <person name="Mueller R.-W."/>
            <person name="Bruemmer F."/>
            <person name="Labrenz M."/>
            <person name="Spormann A.M."/>
            <person name="Op den Camp H."/>
            <person name="Overmann J."/>
            <person name="Amann R."/>
            <person name="Jetten M.S.M."/>
            <person name="Mascher T."/>
            <person name="Medema M.H."/>
            <person name="Devos D.P."/>
            <person name="Kaster A.-K."/>
            <person name="Ovreas L."/>
            <person name="Rohde M."/>
            <person name="Galperin M.Y."/>
            <person name="Jogler C."/>
        </authorList>
    </citation>
    <scope>NUCLEOTIDE SEQUENCE [LARGE SCALE GENOMIC DNA]</scope>
    <source>
        <strain evidence="9 10">FF011L</strain>
    </source>
</reference>
<evidence type="ECO:0000259" key="6">
    <source>
        <dbReference type="Pfam" id="PF01368"/>
    </source>
</evidence>
<dbReference type="SUPFAM" id="SSF64182">
    <property type="entry name" value="DHH phosphoesterases"/>
    <property type="match status" value="1"/>
</dbReference>
<dbReference type="Gene3D" id="2.40.50.460">
    <property type="match status" value="1"/>
</dbReference>
<dbReference type="PANTHER" id="PTHR30255:SF2">
    <property type="entry name" value="SINGLE-STRANDED-DNA-SPECIFIC EXONUCLEASE RECJ"/>
    <property type="match status" value="1"/>
</dbReference>
<dbReference type="InterPro" id="IPR004610">
    <property type="entry name" value="RecJ"/>
</dbReference>
<dbReference type="InterPro" id="IPR051673">
    <property type="entry name" value="SSDNA_exonuclease_RecJ"/>
</dbReference>
<dbReference type="GO" id="GO:0003676">
    <property type="term" value="F:nucleic acid binding"/>
    <property type="evidence" value="ECO:0007669"/>
    <property type="project" value="InterPro"/>
</dbReference>
<keyword evidence="5 9" id="KW-0269">Exonuclease</keyword>
<name>A0A517MB49_9BACT</name>
<evidence type="ECO:0000313" key="9">
    <source>
        <dbReference type="EMBL" id="QDS92096.1"/>
    </source>
</evidence>
<evidence type="ECO:0000256" key="5">
    <source>
        <dbReference type="ARBA" id="ARBA00022839"/>
    </source>
</evidence>
<dbReference type="GO" id="GO:0006281">
    <property type="term" value="P:DNA repair"/>
    <property type="evidence" value="ECO:0007669"/>
    <property type="project" value="InterPro"/>
</dbReference>
<proteinExistence type="inferred from homology"/>
<dbReference type="InterPro" id="IPR003156">
    <property type="entry name" value="DHHA1_dom"/>
</dbReference>
<evidence type="ECO:0000256" key="4">
    <source>
        <dbReference type="ARBA" id="ARBA00022801"/>
    </source>
</evidence>
<dbReference type="Pfam" id="PF01368">
    <property type="entry name" value="DHH"/>
    <property type="match status" value="1"/>
</dbReference>
<dbReference type="OrthoDB" id="9809852at2"/>
<dbReference type="GO" id="GO:0008409">
    <property type="term" value="F:5'-3' exonuclease activity"/>
    <property type="evidence" value="ECO:0007669"/>
    <property type="project" value="InterPro"/>
</dbReference>
<accession>A0A517MB49</accession>
<evidence type="ECO:0000256" key="3">
    <source>
        <dbReference type="ARBA" id="ARBA00022722"/>
    </source>
</evidence>
<evidence type="ECO:0000256" key="1">
    <source>
        <dbReference type="ARBA" id="ARBA00005915"/>
    </source>
</evidence>
<dbReference type="RefSeq" id="WP_145350309.1">
    <property type="nucleotide sequence ID" value="NZ_CP036262.1"/>
</dbReference>
<dbReference type="AlphaFoldDB" id="A0A517MB49"/>
<keyword evidence="3" id="KW-0540">Nuclease</keyword>
<sequence length="587" mass="63590">MRKEWRVLPLDQGRVEQLARLARIPDVVAQLLVSRGVYDLTAAKQFLDAKLSDLRDPLDLPGVPLAVEVIAKAIRSKAPIVIYGDYDADGMTSAAILFRGLKLMGSDVSYYVPNRLEEGYGLSSAALEKLAQRGKKLVISVDCGVGSVDEAKLCKTLGMQLVITDHHRIDGELPDAAAIVHPRLPGTSYPFGELCGAGVAFKLAWALCQEICESKRVTNQLRQYLLEALALAAIGTVADVVPLVDENRILVKHGLKSLRAHPGPGVAQLMRITKIDQRSDLQSEDIAFSIAPRLNAAGRLGQAQLGVELLTIQEETRAIQLAEYLDQLNANRVSLERSVYLAAQKQATDDYDPEADSALVLAGSGWHLGVIGVVAGRLAEKYGRPVLILSLDPVNGRPATGSGRAGGPHIDLHEALGECEHRLQKFGGHRAAAGLTLEDAQVDDFRSDFCEAVAKQVAESDHVAEVKIDAEAGIGQLSYQSVRQIEQLAPFGQGNPRPVLYARGVQLAEPSRRMGGGDRHLTLRVTQDGVSIRGVAFGQGDWCEELNAHEGPFDIAYRPVINEFRGQRNVEIQLVDWRPTHAAVVGS</sequence>
<keyword evidence="10" id="KW-1185">Reference proteome</keyword>
<evidence type="ECO:0000313" key="10">
    <source>
        <dbReference type="Proteomes" id="UP000320672"/>
    </source>
</evidence>
<feature type="domain" description="DHHA1" evidence="7">
    <location>
        <begin position="357"/>
        <end position="454"/>
    </location>
</feature>
<feature type="domain" description="RecJ OB" evidence="8">
    <location>
        <begin position="468"/>
        <end position="576"/>
    </location>
</feature>
<gene>
    <name evidence="9" type="primary">recJ</name>
    <name evidence="9" type="ORF">FF011L_08320</name>
</gene>
<dbReference type="Pfam" id="PF17768">
    <property type="entry name" value="RecJ_OB"/>
    <property type="match status" value="1"/>
</dbReference>
<dbReference type="InterPro" id="IPR041122">
    <property type="entry name" value="RecJ_OB"/>
</dbReference>
<protein>
    <recommendedName>
        <fullName evidence="2">Single-stranded-DNA-specific exonuclease RecJ</fullName>
    </recommendedName>
</protein>
<organism evidence="9 10">
    <name type="scientific">Roseimaritima multifibrata</name>
    <dbReference type="NCBI Taxonomy" id="1930274"/>
    <lineage>
        <taxon>Bacteria</taxon>
        <taxon>Pseudomonadati</taxon>
        <taxon>Planctomycetota</taxon>
        <taxon>Planctomycetia</taxon>
        <taxon>Pirellulales</taxon>
        <taxon>Pirellulaceae</taxon>
        <taxon>Roseimaritima</taxon>
    </lineage>
</organism>
<evidence type="ECO:0000256" key="2">
    <source>
        <dbReference type="ARBA" id="ARBA00019841"/>
    </source>
</evidence>
<comment type="similarity">
    <text evidence="1">Belongs to the RecJ family.</text>
</comment>
<keyword evidence="4 9" id="KW-0378">Hydrolase</keyword>
<feature type="domain" description="DDH" evidence="6">
    <location>
        <begin position="80"/>
        <end position="231"/>
    </location>
</feature>